<protein>
    <recommendedName>
        <fullName evidence="3">Putative 8-amino-7-oxononanoate synthase</fullName>
    </recommendedName>
</protein>
<dbReference type="PANTHER" id="PTHR46383:SF2">
    <property type="entry name" value="AMINOTRANSFERASE"/>
    <property type="match status" value="1"/>
</dbReference>
<dbReference type="NCBIfam" id="NF006514">
    <property type="entry name" value="PRK08960.1"/>
    <property type="match status" value="1"/>
</dbReference>
<dbReference type="GO" id="GO:0008483">
    <property type="term" value="F:transaminase activity"/>
    <property type="evidence" value="ECO:0007669"/>
    <property type="project" value="UniProtKB-KW"/>
</dbReference>
<evidence type="ECO:0000256" key="1">
    <source>
        <dbReference type="ARBA" id="ARBA00001933"/>
    </source>
</evidence>
<evidence type="ECO:0000259" key="7">
    <source>
        <dbReference type="Pfam" id="PF00155"/>
    </source>
</evidence>
<dbReference type="CDD" id="cd00609">
    <property type="entry name" value="AAT_like"/>
    <property type="match status" value="1"/>
</dbReference>
<organism evidence="8 9">
    <name type="scientific">Rivihabitans pingtungensis</name>
    <dbReference type="NCBI Taxonomy" id="1054498"/>
    <lineage>
        <taxon>Bacteria</taxon>
        <taxon>Pseudomonadati</taxon>
        <taxon>Pseudomonadota</taxon>
        <taxon>Betaproteobacteria</taxon>
        <taxon>Neisseriales</taxon>
        <taxon>Aquaspirillaceae</taxon>
        <taxon>Rivihabitans</taxon>
    </lineage>
</organism>
<comment type="similarity">
    <text evidence="2">Belongs to the class-I pyridoxal-phosphate-dependent aminotransferase family.</text>
</comment>
<sequence>MAVAHRLDHIAPFHVMAILEKAKALEAAGHDVIHMEIGEPDFPTPAPIVAAGMAALQNGRTFYTPALGIPELRQAIARFYQQRYGVDVPARRIVVTPGASGALQLALAALVNPGEQVLLPDPTYPCNRHLVSLVNGEPVSIPVNADSGYQLQAEDIARHWSANTVAAMIASPANPTGTLIAPDALQQLHQAVRAQGGVLLVDELYHGLTYDGDAHTALAVSDDIFVVNSFSKYFQMTGWRLGWLVVPDAYVDAVTRLAQNLFLSPSTPAQYAALAAFTPETQLILESRRAEFQRRRDALLAAFAPLGFKFPAQPQGAFYVYADVSAHTDDSFAWAEQILQDAHVAIAPGRDFGQHQAARHVRLAYTTSEARLREAAARIAACL</sequence>
<dbReference type="PANTHER" id="PTHR46383">
    <property type="entry name" value="ASPARTATE AMINOTRANSFERASE"/>
    <property type="match status" value="1"/>
</dbReference>
<dbReference type="Pfam" id="PF00155">
    <property type="entry name" value="Aminotran_1_2"/>
    <property type="match status" value="1"/>
</dbReference>
<evidence type="ECO:0000313" key="8">
    <source>
        <dbReference type="EMBL" id="PXX80295.1"/>
    </source>
</evidence>
<evidence type="ECO:0000313" key="9">
    <source>
        <dbReference type="Proteomes" id="UP000247555"/>
    </source>
</evidence>
<dbReference type="Gene3D" id="3.40.640.10">
    <property type="entry name" value="Type I PLP-dependent aspartate aminotransferase-like (Major domain)"/>
    <property type="match status" value="1"/>
</dbReference>
<comment type="caution">
    <text evidence="8">The sequence shown here is derived from an EMBL/GenBank/DDBJ whole genome shotgun (WGS) entry which is preliminary data.</text>
</comment>
<dbReference type="OrthoDB" id="9803354at2"/>
<dbReference type="EMBL" id="QJKI01000004">
    <property type="protein sequence ID" value="PXX80295.1"/>
    <property type="molecule type" value="Genomic_DNA"/>
</dbReference>
<gene>
    <name evidence="8" type="ORF">DFR34_10466</name>
</gene>
<keyword evidence="9" id="KW-1185">Reference proteome</keyword>
<accession>A0A318KX44</accession>
<dbReference type="InterPro" id="IPR015424">
    <property type="entry name" value="PyrdxlP-dep_Trfase"/>
</dbReference>
<evidence type="ECO:0000256" key="4">
    <source>
        <dbReference type="ARBA" id="ARBA00022576"/>
    </source>
</evidence>
<evidence type="ECO:0000256" key="3">
    <source>
        <dbReference type="ARBA" id="ARBA00021531"/>
    </source>
</evidence>
<dbReference type="Proteomes" id="UP000247555">
    <property type="component" value="Unassembled WGS sequence"/>
</dbReference>
<proteinExistence type="inferred from homology"/>
<feature type="domain" description="Aminotransferase class I/classII large" evidence="7">
    <location>
        <begin position="31"/>
        <end position="379"/>
    </location>
</feature>
<keyword evidence="5 8" id="KW-0808">Transferase</keyword>
<dbReference type="RefSeq" id="WP_110389988.1">
    <property type="nucleotide sequence ID" value="NZ_QJKI01000004.1"/>
</dbReference>
<keyword evidence="6" id="KW-0663">Pyridoxal phosphate</keyword>
<comment type="cofactor">
    <cofactor evidence="1">
        <name>pyridoxal 5'-phosphate</name>
        <dbReference type="ChEBI" id="CHEBI:597326"/>
    </cofactor>
</comment>
<evidence type="ECO:0000256" key="6">
    <source>
        <dbReference type="ARBA" id="ARBA00022898"/>
    </source>
</evidence>
<name>A0A318KX44_9NEIS</name>
<dbReference type="SUPFAM" id="SSF53383">
    <property type="entry name" value="PLP-dependent transferases"/>
    <property type="match status" value="1"/>
</dbReference>
<dbReference type="InterPro" id="IPR015421">
    <property type="entry name" value="PyrdxlP-dep_Trfase_major"/>
</dbReference>
<dbReference type="GO" id="GO:0006520">
    <property type="term" value="P:amino acid metabolic process"/>
    <property type="evidence" value="ECO:0007669"/>
    <property type="project" value="InterPro"/>
</dbReference>
<evidence type="ECO:0000256" key="5">
    <source>
        <dbReference type="ARBA" id="ARBA00022679"/>
    </source>
</evidence>
<dbReference type="AlphaFoldDB" id="A0A318KX44"/>
<dbReference type="GO" id="GO:0030170">
    <property type="term" value="F:pyridoxal phosphate binding"/>
    <property type="evidence" value="ECO:0007669"/>
    <property type="project" value="InterPro"/>
</dbReference>
<reference evidence="8 9" key="1">
    <citation type="submission" date="2018-05" db="EMBL/GenBank/DDBJ databases">
        <title>Genomic Encyclopedia of Type Strains, Phase IV (KMG-IV): sequencing the most valuable type-strain genomes for metagenomic binning, comparative biology and taxonomic classification.</title>
        <authorList>
            <person name="Goeker M."/>
        </authorList>
    </citation>
    <scope>NUCLEOTIDE SEQUENCE [LARGE SCALE GENOMIC DNA]</scope>
    <source>
        <strain evidence="8 9">DSM 29661</strain>
    </source>
</reference>
<dbReference type="InterPro" id="IPR050596">
    <property type="entry name" value="AspAT/PAT-like"/>
</dbReference>
<dbReference type="NCBIfam" id="NF005601">
    <property type="entry name" value="PRK07337.1"/>
    <property type="match status" value="1"/>
</dbReference>
<dbReference type="InterPro" id="IPR004839">
    <property type="entry name" value="Aminotransferase_I/II_large"/>
</dbReference>
<evidence type="ECO:0000256" key="2">
    <source>
        <dbReference type="ARBA" id="ARBA00007441"/>
    </source>
</evidence>
<keyword evidence="4 8" id="KW-0032">Aminotransferase</keyword>